<dbReference type="EMBL" id="LJRR01000265">
    <property type="protein sequence ID" value="KPZ14330.1"/>
    <property type="molecule type" value="Genomic_DNA"/>
</dbReference>
<dbReference type="AlphaFoldDB" id="A0A0Q0GLF1"/>
<dbReference type="Proteomes" id="UP000050317">
    <property type="component" value="Unassembled WGS sequence"/>
</dbReference>
<proteinExistence type="predicted"/>
<protein>
    <submittedName>
        <fullName evidence="1">Uncharacterized protein</fullName>
    </submittedName>
</protein>
<organism evidence="1 2">
    <name type="scientific">Pseudomonas syringae pv. viburni</name>
    <dbReference type="NCBI Taxonomy" id="251703"/>
    <lineage>
        <taxon>Bacteria</taxon>
        <taxon>Pseudomonadati</taxon>
        <taxon>Pseudomonadota</taxon>
        <taxon>Gammaproteobacteria</taxon>
        <taxon>Pseudomonadales</taxon>
        <taxon>Pseudomonadaceae</taxon>
        <taxon>Pseudomonas</taxon>
    </lineage>
</organism>
<comment type="caution">
    <text evidence="1">The sequence shown here is derived from an EMBL/GenBank/DDBJ whole genome shotgun (WGS) entry which is preliminary data.</text>
</comment>
<accession>A0A0Q0GLF1</accession>
<evidence type="ECO:0000313" key="1">
    <source>
        <dbReference type="EMBL" id="KPZ14330.1"/>
    </source>
</evidence>
<gene>
    <name evidence="1" type="ORF">ALO40_04946</name>
</gene>
<evidence type="ECO:0000313" key="2">
    <source>
        <dbReference type="Proteomes" id="UP000050317"/>
    </source>
</evidence>
<sequence>MSTKDLLEKHLHVRPRALVRGLVVADVRAAVFAVAQAVGVGVGEAMFGAVDADEFIVSLGVVHFLLEGGDVLRCDHAVLGTMLDQHWHLDARFGRAIGDQCAVEADHAQQWLAATGRIQHDLAAEAVTHRGNLFRVGLRLFLQLLKPGIKALVGRIAVLERRLHEGHRVFRVLGVLAFAVHVDGHGAVTQCRQITGATLGIVVQAPPLVNHQHTGARAFYGVVVGVITHQFCTVDTFVIDLLGLDRRLGQAGQAHHDHCNPQTHVQLLLGWGSARMSKDSRFCRLWRARLFSAGSSRVQSGFSPARLLWSRTLTAFPSAKGVEMLNLNKFFLALAFLGGSAAAQAGDGTLDVARIEFGKTSERFDDANSWGHALDEQARSNVSVGTLYSPPVYGSLTGTHNGVPVSREILLGSYDVTQHVPVSARLLSTEATMSFHSLS</sequence>
<reference evidence="1 2" key="1">
    <citation type="submission" date="2015-09" db="EMBL/GenBank/DDBJ databases">
        <title>Genome announcement of multiple Pseudomonas syringae strains.</title>
        <authorList>
            <person name="Thakur S."/>
            <person name="Wang P.W."/>
            <person name="Gong Y."/>
            <person name="Weir B.S."/>
            <person name="Guttman D.S."/>
        </authorList>
    </citation>
    <scope>NUCLEOTIDE SEQUENCE [LARGE SCALE GENOMIC DNA]</scope>
    <source>
        <strain evidence="1 2">ICMP3963</strain>
    </source>
</reference>
<name>A0A0Q0GLF1_9PSED</name>
<dbReference type="PATRIC" id="fig|251703.9.peg.1543"/>